<name>A0ABN9IPG5_9RALS</name>
<reference evidence="2 3" key="1">
    <citation type="submission" date="2023-07" db="EMBL/GenBank/DDBJ databases">
        <authorList>
            <person name="Peeters C."/>
        </authorList>
    </citation>
    <scope>NUCLEOTIDE SEQUENCE [LARGE SCALE GENOMIC DNA]</scope>
    <source>
        <strain evidence="2 3">LMG 19083</strain>
    </source>
</reference>
<sequence>MFRVYKAMAVATAAAIGASGSGALAGGSQGGVIYFTGAIVEAGFHVQPAQPATGAESALQSRASASGGQVVLDFRSAAVRVVPVDVSVEARAASSLEPLRVGDARGKADVLVKYGGFKANLLTANNGTLTLSRLPGVEPALAVVTLSYQ</sequence>
<accession>A0ABN9IPG5</accession>
<feature type="chain" id="PRO_5045862974" evidence="1">
    <location>
        <begin position="26"/>
        <end position="149"/>
    </location>
</feature>
<feature type="signal peptide" evidence="1">
    <location>
        <begin position="1"/>
        <end position="25"/>
    </location>
</feature>
<dbReference type="EMBL" id="CATZBU010000003">
    <property type="protein sequence ID" value="CAJ0789207.1"/>
    <property type="molecule type" value="Genomic_DNA"/>
</dbReference>
<keyword evidence="3" id="KW-1185">Reference proteome</keyword>
<keyword evidence="1" id="KW-0732">Signal</keyword>
<evidence type="ECO:0000313" key="3">
    <source>
        <dbReference type="Proteomes" id="UP001189813"/>
    </source>
</evidence>
<organism evidence="2 3">
    <name type="scientific">Ralstonia psammae</name>
    <dbReference type="NCBI Taxonomy" id="3058598"/>
    <lineage>
        <taxon>Bacteria</taxon>
        <taxon>Pseudomonadati</taxon>
        <taxon>Pseudomonadota</taxon>
        <taxon>Betaproteobacteria</taxon>
        <taxon>Burkholderiales</taxon>
        <taxon>Burkholderiaceae</taxon>
        <taxon>Ralstonia</taxon>
    </lineage>
</organism>
<comment type="caution">
    <text evidence="2">The sequence shown here is derived from an EMBL/GenBank/DDBJ whole genome shotgun (WGS) entry which is preliminary data.</text>
</comment>
<proteinExistence type="predicted"/>
<dbReference type="RefSeq" id="WP_316665320.1">
    <property type="nucleotide sequence ID" value="NZ_CATZBU010000003.1"/>
</dbReference>
<dbReference type="Proteomes" id="UP001189813">
    <property type="component" value="Unassembled WGS sequence"/>
</dbReference>
<evidence type="ECO:0000256" key="1">
    <source>
        <dbReference type="SAM" id="SignalP"/>
    </source>
</evidence>
<gene>
    <name evidence="2" type="ORF">LMG19083_01834</name>
</gene>
<protein>
    <submittedName>
        <fullName evidence="2">Uncharacterized protein</fullName>
    </submittedName>
</protein>
<evidence type="ECO:0000313" key="2">
    <source>
        <dbReference type="EMBL" id="CAJ0789207.1"/>
    </source>
</evidence>